<dbReference type="OrthoDB" id="280822at2"/>
<sequence length="257" mass="27350">MISQFALRLLCGMSATWCLMPRGDVTCGFFRIQMLVALGFAVAATLFAQSLPAVEAGTAALSLMEIRIAAGLAATMCYLGSIYWTLARRRGGGICAGLVCGLSTTALLGSLPRSVYESVQSALLHIGSELASSWLIGGAFTAMLLGHWYLTAPMMKLRPLEILNRALGGAAILRGVVAVAALLQLSSFSPNDTQVIWLTMRWLCGILAPVAAVVLVRSILRYRNTQSATGVLFAAVILVFIGETTAAVLSRDLHWPM</sequence>
<keyword evidence="3" id="KW-1185">Reference proteome</keyword>
<feature type="transmembrane region" description="Helical" evidence="1">
    <location>
        <begin position="29"/>
        <end position="48"/>
    </location>
</feature>
<evidence type="ECO:0000313" key="3">
    <source>
        <dbReference type="Proteomes" id="UP000315700"/>
    </source>
</evidence>
<feature type="transmembrane region" description="Helical" evidence="1">
    <location>
        <begin position="131"/>
        <end position="150"/>
    </location>
</feature>
<feature type="transmembrane region" description="Helical" evidence="1">
    <location>
        <begin position="195"/>
        <end position="216"/>
    </location>
</feature>
<feature type="transmembrane region" description="Helical" evidence="1">
    <location>
        <begin position="228"/>
        <end position="249"/>
    </location>
</feature>
<dbReference type="EMBL" id="CP036271">
    <property type="protein sequence ID" value="QDT52469.1"/>
    <property type="molecule type" value="Genomic_DNA"/>
</dbReference>
<evidence type="ECO:0000313" key="2">
    <source>
        <dbReference type="EMBL" id="QDT52469.1"/>
    </source>
</evidence>
<keyword evidence="1" id="KW-0472">Membrane</keyword>
<evidence type="ECO:0000256" key="1">
    <source>
        <dbReference type="SAM" id="Phobius"/>
    </source>
</evidence>
<organism evidence="2 3">
    <name type="scientific">Caulifigura coniformis</name>
    <dbReference type="NCBI Taxonomy" id="2527983"/>
    <lineage>
        <taxon>Bacteria</taxon>
        <taxon>Pseudomonadati</taxon>
        <taxon>Planctomycetota</taxon>
        <taxon>Planctomycetia</taxon>
        <taxon>Planctomycetales</taxon>
        <taxon>Planctomycetaceae</taxon>
        <taxon>Caulifigura</taxon>
    </lineage>
</organism>
<dbReference type="InParanoid" id="A0A517S8M1"/>
<keyword evidence="1" id="KW-1133">Transmembrane helix</keyword>
<dbReference type="RefSeq" id="WP_145026846.1">
    <property type="nucleotide sequence ID" value="NZ_CP036271.1"/>
</dbReference>
<accession>A0A517S8M1</accession>
<feature type="transmembrane region" description="Helical" evidence="1">
    <location>
        <begin position="93"/>
        <end position="111"/>
    </location>
</feature>
<dbReference type="AlphaFoldDB" id="A0A517S8M1"/>
<feature type="transmembrane region" description="Helical" evidence="1">
    <location>
        <begin position="162"/>
        <end position="183"/>
    </location>
</feature>
<proteinExistence type="predicted"/>
<gene>
    <name evidence="2" type="ORF">Pan44_04810</name>
</gene>
<feature type="transmembrane region" description="Helical" evidence="1">
    <location>
        <begin position="68"/>
        <end position="86"/>
    </location>
</feature>
<name>A0A517S8M1_9PLAN</name>
<dbReference type="KEGG" id="ccos:Pan44_04810"/>
<protein>
    <submittedName>
        <fullName evidence="2">Uncharacterized protein</fullName>
    </submittedName>
</protein>
<keyword evidence="1" id="KW-0812">Transmembrane</keyword>
<dbReference type="Proteomes" id="UP000315700">
    <property type="component" value="Chromosome"/>
</dbReference>
<reference evidence="2 3" key="1">
    <citation type="submission" date="2019-02" db="EMBL/GenBank/DDBJ databases">
        <title>Deep-cultivation of Planctomycetes and their phenomic and genomic characterization uncovers novel biology.</title>
        <authorList>
            <person name="Wiegand S."/>
            <person name="Jogler M."/>
            <person name="Boedeker C."/>
            <person name="Pinto D."/>
            <person name="Vollmers J."/>
            <person name="Rivas-Marin E."/>
            <person name="Kohn T."/>
            <person name="Peeters S.H."/>
            <person name="Heuer A."/>
            <person name="Rast P."/>
            <person name="Oberbeckmann S."/>
            <person name="Bunk B."/>
            <person name="Jeske O."/>
            <person name="Meyerdierks A."/>
            <person name="Storesund J.E."/>
            <person name="Kallscheuer N."/>
            <person name="Luecker S."/>
            <person name="Lage O.M."/>
            <person name="Pohl T."/>
            <person name="Merkel B.J."/>
            <person name="Hornburger P."/>
            <person name="Mueller R.-W."/>
            <person name="Bruemmer F."/>
            <person name="Labrenz M."/>
            <person name="Spormann A.M."/>
            <person name="Op den Camp H."/>
            <person name="Overmann J."/>
            <person name="Amann R."/>
            <person name="Jetten M.S.M."/>
            <person name="Mascher T."/>
            <person name="Medema M.H."/>
            <person name="Devos D.P."/>
            <person name="Kaster A.-K."/>
            <person name="Ovreas L."/>
            <person name="Rohde M."/>
            <person name="Galperin M.Y."/>
            <person name="Jogler C."/>
        </authorList>
    </citation>
    <scope>NUCLEOTIDE SEQUENCE [LARGE SCALE GENOMIC DNA]</scope>
    <source>
        <strain evidence="2 3">Pan44</strain>
    </source>
</reference>